<name>A0A7Z0I2S8_9RHOB</name>
<sequence>LRFTRWTGQGIFIIPNTSSFMFRRAPMREHLGYWDTVRFSADNELVRRMRLVFGRKSVQFLKTGPLSFQRDSDTSIVADDVLGINGFLFGARKEYFDAQRVHHASGAALKYDNRQRHFQVPTVMRPDRAQLTAQARHIPVIVGTEWRMPGGSIESSLEDLRALHRRGQRAAVFQLSRYDLNTGDGVRLHMLEEARAEMERLGTQVLSYGDHVSCDLLILRYPPSLWHDQRYLPQIDAKHVKVIVNQPPMSDYGPEGVPRYDIAACAANIRRWFGREATWHPIGPLVRDALVTHHGAELGAIDLSAQDWHNIIDISGWDRGIRRRGPGDRLRIGRHARDHAHKWPDTAADILAAYPEAEDTEVHVLGGAATAERILGRIPPNWVVHPFGSLHPRDFLAGIDVWVYFSHPDWVESFGRTIIEAMAAGVPVILPEAYRPLFRDAALYATPQTALAMAQALHADPAAYNRQVAVAKDYVRAQFSYEMHYERLKELLSA</sequence>
<accession>A0A7Z0I2S8</accession>
<feature type="non-terminal residue" evidence="1">
    <location>
        <position position="1"/>
    </location>
</feature>
<protein>
    <submittedName>
        <fullName evidence="1">Glycosyltransferase family 4 protein</fullName>
    </submittedName>
</protein>
<dbReference type="RefSeq" id="WP_179907270.1">
    <property type="nucleotide sequence ID" value="NZ_JACBXS010000047.1"/>
</dbReference>
<dbReference type="GO" id="GO:0016740">
    <property type="term" value="F:transferase activity"/>
    <property type="evidence" value="ECO:0007669"/>
    <property type="project" value="UniProtKB-KW"/>
</dbReference>
<reference evidence="1 2" key="1">
    <citation type="journal article" date="2000" name="Arch. Microbiol.">
        <title>Rhodobaca bogoriensis gen. nov. and sp. nov., an alkaliphilic purple nonsulfur bacterium from African Rift Valley soda lakes.</title>
        <authorList>
            <person name="Milford A.D."/>
            <person name="Achenbach L.A."/>
            <person name="Jung D.O."/>
            <person name="Madigan M.T."/>
        </authorList>
    </citation>
    <scope>NUCLEOTIDE SEQUENCE [LARGE SCALE GENOMIC DNA]</scope>
    <source>
        <strain evidence="1 2">2376</strain>
    </source>
</reference>
<dbReference type="Pfam" id="PF13692">
    <property type="entry name" value="Glyco_trans_1_4"/>
    <property type="match status" value="1"/>
</dbReference>
<dbReference type="EMBL" id="JACBXS010000047">
    <property type="protein sequence ID" value="NYS26474.1"/>
    <property type="molecule type" value="Genomic_DNA"/>
</dbReference>
<gene>
    <name evidence="1" type="ORF">HUK65_15925</name>
</gene>
<proteinExistence type="predicted"/>
<keyword evidence="2" id="KW-1185">Reference proteome</keyword>
<comment type="caution">
    <text evidence="1">The sequence shown here is derived from an EMBL/GenBank/DDBJ whole genome shotgun (WGS) entry which is preliminary data.</text>
</comment>
<evidence type="ECO:0000313" key="2">
    <source>
        <dbReference type="Proteomes" id="UP000529417"/>
    </source>
</evidence>
<dbReference type="AlphaFoldDB" id="A0A7Z0I2S8"/>
<dbReference type="CDD" id="cd03801">
    <property type="entry name" value="GT4_PimA-like"/>
    <property type="match status" value="1"/>
</dbReference>
<dbReference type="Gene3D" id="3.40.50.2000">
    <property type="entry name" value="Glycogen Phosphorylase B"/>
    <property type="match status" value="2"/>
</dbReference>
<dbReference type="Proteomes" id="UP000529417">
    <property type="component" value="Unassembled WGS sequence"/>
</dbReference>
<keyword evidence="1" id="KW-0808">Transferase</keyword>
<evidence type="ECO:0000313" key="1">
    <source>
        <dbReference type="EMBL" id="NYS26474.1"/>
    </source>
</evidence>
<organism evidence="1 2">
    <name type="scientific">Rhabdonatronobacter sediminivivens</name>
    <dbReference type="NCBI Taxonomy" id="2743469"/>
    <lineage>
        <taxon>Bacteria</taxon>
        <taxon>Pseudomonadati</taxon>
        <taxon>Pseudomonadota</taxon>
        <taxon>Alphaproteobacteria</taxon>
        <taxon>Rhodobacterales</taxon>
        <taxon>Paracoccaceae</taxon>
        <taxon>Rhabdonatronobacter</taxon>
    </lineage>
</organism>
<dbReference type="SUPFAM" id="SSF53756">
    <property type="entry name" value="UDP-Glycosyltransferase/glycogen phosphorylase"/>
    <property type="match status" value="1"/>
</dbReference>